<dbReference type="SUPFAM" id="SSF82649">
    <property type="entry name" value="SufE/NifU"/>
    <property type="match status" value="1"/>
</dbReference>
<dbReference type="RefSeq" id="WP_111331563.1">
    <property type="nucleotide sequence ID" value="NZ_CP030032.1"/>
</dbReference>
<dbReference type="GO" id="GO:0051536">
    <property type="term" value="F:iron-sulfur cluster binding"/>
    <property type="evidence" value="ECO:0007669"/>
    <property type="project" value="InterPro"/>
</dbReference>
<dbReference type="CDD" id="cd06664">
    <property type="entry name" value="IscU_like"/>
    <property type="match status" value="1"/>
</dbReference>
<organism evidence="2 3">
    <name type="scientific">Bradymonas sediminis</name>
    <dbReference type="NCBI Taxonomy" id="1548548"/>
    <lineage>
        <taxon>Bacteria</taxon>
        <taxon>Deltaproteobacteria</taxon>
        <taxon>Bradymonadales</taxon>
        <taxon>Bradymonadaceae</taxon>
        <taxon>Bradymonas</taxon>
    </lineage>
</organism>
<dbReference type="EMBL" id="CP030032">
    <property type="protein sequence ID" value="AWV88111.1"/>
    <property type="molecule type" value="Genomic_DNA"/>
</dbReference>
<reference evidence="2 3" key="1">
    <citation type="submission" date="2018-06" db="EMBL/GenBank/DDBJ databases">
        <title>Lujinxingia sediminis gen. nov. sp. nov., a new facultative anaerobic member of the class Deltaproteobacteria, and proposal of Lujinxingaceae fam. nov.</title>
        <authorList>
            <person name="Guo L.-Y."/>
            <person name="Li C.-M."/>
            <person name="Wang S."/>
            <person name="Du Z.-J."/>
        </authorList>
    </citation>
    <scope>NUCLEOTIDE SEQUENCE [LARGE SCALE GENOMIC DNA]</scope>
    <source>
        <strain evidence="2 3">FA350</strain>
    </source>
</reference>
<dbReference type="InterPro" id="IPR002871">
    <property type="entry name" value="NIF_FeS_clus_asmbl_NifU_N"/>
</dbReference>
<proteinExistence type="inferred from homology"/>
<dbReference type="OrthoDB" id="9804157at2"/>
<dbReference type="FunFam" id="3.90.1010.10:FF:000002">
    <property type="entry name" value="Iron-sulfur cluster assembly scaffold protein NifU"/>
    <property type="match status" value="1"/>
</dbReference>
<dbReference type="NCBIfam" id="TIGR01994">
    <property type="entry name" value="SUF_scaf_2"/>
    <property type="match status" value="1"/>
</dbReference>
<dbReference type="GO" id="GO:0005506">
    <property type="term" value="F:iron ion binding"/>
    <property type="evidence" value="ECO:0007669"/>
    <property type="project" value="InterPro"/>
</dbReference>
<comment type="similarity">
    <text evidence="1">Belongs to the NifU family.</text>
</comment>
<protein>
    <submittedName>
        <fullName evidence="2">SUF system NifU family Fe-S cluster assembly protein</fullName>
    </submittedName>
</protein>
<dbReference type="GO" id="GO:0016226">
    <property type="term" value="P:iron-sulfur cluster assembly"/>
    <property type="evidence" value="ECO:0007669"/>
    <property type="project" value="InterPro"/>
</dbReference>
<evidence type="ECO:0000313" key="3">
    <source>
        <dbReference type="Proteomes" id="UP000249799"/>
    </source>
</evidence>
<keyword evidence="3" id="KW-1185">Reference proteome</keyword>
<sequence length="159" mass="17341">MADLRSLYQEVILDHNKNPRNFGELEGASHHAHGDNPLCGDSYDISVLLGEDGTIEDIRFSGSGCAISKSAASMMTHRVKGKKAEYAEVLVDEFRQMLVGELDPEAEDNELGHLKVFLGVAGRPERIKCAVLPWHTLRAALRGKEVVSTEGDADPLAES</sequence>
<evidence type="ECO:0000313" key="2">
    <source>
        <dbReference type="EMBL" id="AWV88111.1"/>
    </source>
</evidence>
<accession>A0A2Z4FGK4</accession>
<gene>
    <name evidence="2" type="ORF">DN745_01680</name>
</gene>
<dbReference type="PANTHER" id="PTHR10093">
    <property type="entry name" value="IRON-SULFUR CLUSTER ASSEMBLY ENZYME NIFU HOMOLOG"/>
    <property type="match status" value="1"/>
</dbReference>
<name>A0A2Z4FGK4_9DELT</name>
<dbReference type="AlphaFoldDB" id="A0A2Z4FGK4"/>
<dbReference type="Proteomes" id="UP000249799">
    <property type="component" value="Chromosome"/>
</dbReference>
<dbReference type="Pfam" id="PF01592">
    <property type="entry name" value="NifU_N"/>
    <property type="match status" value="1"/>
</dbReference>
<dbReference type="KEGG" id="bsed:DN745_01680"/>
<evidence type="ECO:0000256" key="1">
    <source>
        <dbReference type="ARBA" id="ARBA00006420"/>
    </source>
</evidence>
<dbReference type="Gene3D" id="3.90.1010.10">
    <property type="match status" value="1"/>
</dbReference>